<keyword evidence="2" id="KW-0472">Membrane</keyword>
<keyword evidence="3" id="KW-0732">Signal</keyword>
<dbReference type="AlphaFoldDB" id="A0AAN8RRS1"/>
<dbReference type="InterPro" id="IPR021109">
    <property type="entry name" value="Peptidase_aspartic_dom_sf"/>
</dbReference>
<dbReference type="PROSITE" id="PS51767">
    <property type="entry name" value="PEPTIDASE_A1"/>
    <property type="match status" value="1"/>
</dbReference>
<evidence type="ECO:0000313" key="6">
    <source>
        <dbReference type="Proteomes" id="UP001307849"/>
    </source>
</evidence>
<dbReference type="Pfam" id="PF00026">
    <property type="entry name" value="Asp"/>
    <property type="match status" value="2"/>
</dbReference>
<feature type="chain" id="PRO_5043052928" description="Peptidase A1 domain-containing protein" evidence="3">
    <location>
        <begin position="28"/>
        <end position="577"/>
    </location>
</feature>
<dbReference type="SUPFAM" id="SSF50630">
    <property type="entry name" value="Acid proteases"/>
    <property type="match status" value="1"/>
</dbReference>
<evidence type="ECO:0000256" key="2">
    <source>
        <dbReference type="SAM" id="Phobius"/>
    </source>
</evidence>
<feature type="transmembrane region" description="Helical" evidence="2">
    <location>
        <begin position="485"/>
        <end position="506"/>
    </location>
</feature>
<keyword evidence="2" id="KW-1133">Transmembrane helix</keyword>
<evidence type="ECO:0000313" key="5">
    <source>
        <dbReference type="EMBL" id="KAK6513694.1"/>
    </source>
</evidence>
<feature type="compositionally biased region" description="Polar residues" evidence="1">
    <location>
        <begin position="539"/>
        <end position="560"/>
    </location>
</feature>
<dbReference type="InterPro" id="IPR033121">
    <property type="entry name" value="PEPTIDASE_A1"/>
</dbReference>
<evidence type="ECO:0000256" key="3">
    <source>
        <dbReference type="SAM" id="SignalP"/>
    </source>
</evidence>
<feature type="signal peptide" evidence="3">
    <location>
        <begin position="1"/>
        <end position="27"/>
    </location>
</feature>
<dbReference type="Proteomes" id="UP001307849">
    <property type="component" value="Unassembled WGS sequence"/>
</dbReference>
<comment type="caution">
    <text evidence="5">The sequence shown here is derived from an EMBL/GenBank/DDBJ whole genome shotgun (WGS) entry which is preliminary data.</text>
</comment>
<keyword evidence="2" id="KW-0812">Transmembrane</keyword>
<gene>
    <name evidence="5" type="ORF">TWF506_008133</name>
</gene>
<feature type="domain" description="Peptidase A1" evidence="4">
    <location>
        <begin position="74"/>
        <end position="436"/>
    </location>
</feature>
<keyword evidence="6" id="KW-1185">Reference proteome</keyword>
<reference evidence="5 6" key="1">
    <citation type="submission" date="2019-10" db="EMBL/GenBank/DDBJ databases">
        <authorList>
            <person name="Palmer J.M."/>
        </authorList>
    </citation>
    <scope>NUCLEOTIDE SEQUENCE [LARGE SCALE GENOMIC DNA]</scope>
    <source>
        <strain evidence="5 6">TWF506</strain>
    </source>
</reference>
<feature type="region of interest" description="Disordered" evidence="1">
    <location>
        <begin position="516"/>
        <end position="577"/>
    </location>
</feature>
<evidence type="ECO:0000256" key="1">
    <source>
        <dbReference type="SAM" id="MobiDB-lite"/>
    </source>
</evidence>
<accession>A0AAN8RRS1</accession>
<dbReference type="Gene3D" id="2.40.70.10">
    <property type="entry name" value="Acid Proteases"/>
    <property type="match status" value="2"/>
</dbReference>
<organism evidence="5 6">
    <name type="scientific">Arthrobotrys conoides</name>
    <dbReference type="NCBI Taxonomy" id="74498"/>
    <lineage>
        <taxon>Eukaryota</taxon>
        <taxon>Fungi</taxon>
        <taxon>Dikarya</taxon>
        <taxon>Ascomycota</taxon>
        <taxon>Pezizomycotina</taxon>
        <taxon>Orbiliomycetes</taxon>
        <taxon>Orbiliales</taxon>
        <taxon>Orbiliaceae</taxon>
        <taxon>Arthrobotrys</taxon>
    </lineage>
</organism>
<sequence>MGAFDARIPATILSLLAFLFFVTSIRQENTEYGINLLRKRSATAPQLVERASGNYVLLQTEYALLQRGDVIAQIYTNVTFGNSNQLKLSVWPSNLTWVPGRPASISDFCNESNSDEACAFAETSGYYTPAEGSASLGNFSFRAGELGGLGFVGGYYMEDTVTAGGVTVDLEFGIATRWGYSPTLGLGFEGIWFPSTSNILPGNSSGDTPPSYLNNLRRQGKIASSACSFYNAQDPSSRGQILLGAVDRSKFYGPFDVYPWAPALDIEDDFGGRINAVPTVRLGDLDNPTNLTGPYLPLEGLTAQVNPFYGNIGLPANIYNPLIDSMRPFGIIEVSESNPTGQGAEPPKLYLLPCDTTIPPQYVLEFMFDKVAIKIPFDDLVYRGFEFPDSPGMCGMIIFQLPEGAVEESIPLILGGVFVKYAYFVINPETRTTAIAALSRNDTANEIVEIGGPFGGNLMNLRGNGIDPSTSNPSNPNKLPVGAQAGIGVGGALLVIGAIGLGYFLYRRKKARKAPGILSSECPSEADSKPVPFTELEAPQSQAPVLQDTSSNTGWQQHSSNQRHELDASTGLLHELP</sequence>
<proteinExistence type="predicted"/>
<name>A0AAN8RRS1_9PEZI</name>
<protein>
    <recommendedName>
        <fullName evidence="4">Peptidase A1 domain-containing protein</fullName>
    </recommendedName>
</protein>
<evidence type="ECO:0000259" key="4">
    <source>
        <dbReference type="PROSITE" id="PS51767"/>
    </source>
</evidence>
<dbReference type="EMBL" id="JAVHJM010000005">
    <property type="protein sequence ID" value="KAK6513694.1"/>
    <property type="molecule type" value="Genomic_DNA"/>
</dbReference>
<dbReference type="CDD" id="cd12087">
    <property type="entry name" value="TM_EGFR-like"/>
    <property type="match status" value="1"/>
</dbReference>